<feature type="transmembrane region" description="Helical" evidence="9">
    <location>
        <begin position="610"/>
        <end position="632"/>
    </location>
</feature>
<feature type="domain" description="TRAP C4-dicarboxylate transport system permease DctM subunit" evidence="10">
    <location>
        <begin position="420"/>
        <end position="635"/>
    </location>
</feature>
<feature type="transmembrane region" description="Helical" evidence="9">
    <location>
        <begin position="187"/>
        <end position="208"/>
    </location>
</feature>
<feature type="transmembrane region" description="Helical" evidence="9">
    <location>
        <begin position="573"/>
        <end position="598"/>
    </location>
</feature>
<evidence type="ECO:0000256" key="2">
    <source>
        <dbReference type="ARBA" id="ARBA00022475"/>
    </source>
</evidence>
<dbReference type="PANTHER" id="PTHR33362">
    <property type="entry name" value="SIALIC ACID TRAP TRANSPORTER PERMEASE PROTEIN SIAT-RELATED"/>
    <property type="match status" value="1"/>
</dbReference>
<evidence type="ECO:0000256" key="5">
    <source>
        <dbReference type="ARBA" id="ARBA00022989"/>
    </source>
</evidence>
<dbReference type="PANTHER" id="PTHR33362:SF7">
    <property type="entry name" value="SLL1103 PROTEIN"/>
    <property type="match status" value="1"/>
</dbReference>
<name>A0ABW0NFI1_9BURK</name>
<evidence type="ECO:0000256" key="3">
    <source>
        <dbReference type="ARBA" id="ARBA00022519"/>
    </source>
</evidence>
<keyword evidence="6 9" id="KW-0472">Membrane</keyword>
<feature type="transmembrane region" description="Helical" evidence="9">
    <location>
        <begin position="396"/>
        <end position="417"/>
    </location>
</feature>
<feature type="transmembrane region" description="Helical" evidence="9">
    <location>
        <begin position="61"/>
        <end position="82"/>
    </location>
</feature>
<keyword evidence="5 9" id="KW-1133">Transmembrane helix</keyword>
<feature type="transmembrane region" description="Helical" evidence="9">
    <location>
        <begin position="148"/>
        <end position="175"/>
    </location>
</feature>
<evidence type="ECO:0000256" key="9">
    <source>
        <dbReference type="SAM" id="Phobius"/>
    </source>
</evidence>
<dbReference type="InterPro" id="IPR010656">
    <property type="entry name" value="DctM"/>
</dbReference>
<organism evidence="11 12">
    <name type="scientific">Caenimonas terrae</name>
    <dbReference type="NCBI Taxonomy" id="696074"/>
    <lineage>
        <taxon>Bacteria</taxon>
        <taxon>Pseudomonadati</taxon>
        <taxon>Pseudomonadota</taxon>
        <taxon>Betaproteobacteria</taxon>
        <taxon>Burkholderiales</taxon>
        <taxon>Comamonadaceae</taxon>
        <taxon>Caenimonas</taxon>
    </lineage>
</organism>
<feature type="compositionally biased region" description="Low complexity" evidence="8">
    <location>
        <begin position="357"/>
        <end position="373"/>
    </location>
</feature>
<keyword evidence="3 7" id="KW-0997">Cell inner membrane</keyword>
<evidence type="ECO:0000256" key="4">
    <source>
        <dbReference type="ARBA" id="ARBA00022692"/>
    </source>
</evidence>
<feature type="transmembrane region" description="Helical" evidence="9">
    <location>
        <begin position="103"/>
        <end position="136"/>
    </location>
</feature>
<feature type="domain" description="TRAP C4-dicarboxylate transport system permease DctM subunit" evidence="10">
    <location>
        <begin position="11"/>
        <end position="203"/>
    </location>
</feature>
<dbReference type="Pfam" id="PF06808">
    <property type="entry name" value="DctM"/>
    <property type="match status" value="2"/>
</dbReference>
<evidence type="ECO:0000313" key="12">
    <source>
        <dbReference type="Proteomes" id="UP001596037"/>
    </source>
</evidence>
<evidence type="ECO:0000259" key="10">
    <source>
        <dbReference type="Pfam" id="PF06808"/>
    </source>
</evidence>
<feature type="transmembrane region" description="Helical" evidence="9">
    <location>
        <begin position="495"/>
        <end position="518"/>
    </location>
</feature>
<dbReference type="InterPro" id="IPR004681">
    <property type="entry name" value="TRAP_DctM"/>
</dbReference>
<gene>
    <name evidence="11" type="ORF">ACFPOE_14230</name>
</gene>
<reference evidence="12" key="1">
    <citation type="journal article" date="2019" name="Int. J. Syst. Evol. Microbiol.">
        <title>The Global Catalogue of Microorganisms (GCM) 10K type strain sequencing project: providing services to taxonomists for standard genome sequencing and annotation.</title>
        <authorList>
            <consortium name="The Broad Institute Genomics Platform"/>
            <consortium name="The Broad Institute Genome Sequencing Center for Infectious Disease"/>
            <person name="Wu L."/>
            <person name="Ma J."/>
        </authorList>
    </citation>
    <scope>NUCLEOTIDE SEQUENCE [LARGE SCALE GENOMIC DNA]</scope>
    <source>
        <strain evidence="12">CCUG 57401</strain>
    </source>
</reference>
<feature type="transmembrane region" description="Helical" evidence="9">
    <location>
        <begin position="538"/>
        <end position="561"/>
    </location>
</feature>
<evidence type="ECO:0000256" key="6">
    <source>
        <dbReference type="ARBA" id="ARBA00023136"/>
    </source>
</evidence>
<feature type="transmembrane region" description="Helical" evidence="9">
    <location>
        <begin position="273"/>
        <end position="294"/>
    </location>
</feature>
<proteinExistence type="predicted"/>
<keyword evidence="12" id="KW-1185">Reference proteome</keyword>
<keyword evidence="7" id="KW-0813">Transport</keyword>
<feature type="region of interest" description="Disordered" evidence="8">
    <location>
        <begin position="328"/>
        <end position="376"/>
    </location>
</feature>
<keyword evidence="2" id="KW-1003">Cell membrane</keyword>
<dbReference type="EMBL" id="JBHSMF010000009">
    <property type="protein sequence ID" value="MFC5498701.1"/>
    <property type="molecule type" value="Genomic_DNA"/>
</dbReference>
<keyword evidence="4 9" id="KW-0812">Transmembrane</keyword>
<evidence type="ECO:0000256" key="8">
    <source>
        <dbReference type="SAM" id="MobiDB-lite"/>
    </source>
</evidence>
<accession>A0ABW0NFI1</accession>
<dbReference type="RefSeq" id="WP_376850786.1">
    <property type="nucleotide sequence ID" value="NZ_JBHSMF010000009.1"/>
</dbReference>
<feature type="transmembrane region" description="Helical" evidence="9">
    <location>
        <begin position="12"/>
        <end position="41"/>
    </location>
</feature>
<evidence type="ECO:0000256" key="1">
    <source>
        <dbReference type="ARBA" id="ARBA00004429"/>
    </source>
</evidence>
<comment type="subcellular location">
    <subcellularLocation>
        <location evidence="1 7">Cell inner membrane</location>
        <topology evidence="1 7">Multi-pass membrane protein</topology>
    </subcellularLocation>
</comment>
<comment type="caution">
    <text evidence="11">The sequence shown here is derived from an EMBL/GenBank/DDBJ whole genome shotgun (WGS) entry which is preliminary data.</text>
</comment>
<sequence>MSNAALGMTMLGLIVVVIMMGFPTAFTLMGLGMMFGFVAFYDPAQHFWSNRIFDLMVQRAFGAMTNETLLSIPLFVLMGYVMERGALVDKMFHAVQFAFRRVPGSLAVTTLIICTFWGIASGLVGAVVVLMGVIAMRPMLNAGYDTRLAAGVITAGGTLGILIPPSVMIIVYAAVAGQSVVKLYAAAMFPGFFLALLYLIYIIAWVLINPKIAPKLPPAQMVVPVRPWVAHIASSYGPRMLPALLAAVASPARALRPPAGVEPVRWSRLASSLLKSLVPVLLAAVTLGAIWWYVVIHSQEDNLAATQPVAQAEKLAATAPAASVPASVAAPEPAGGLQEPPGAGELQEPPGSAGVQEPPGSESAPPSASASVDEPLKQFGDPSAVDPAHEVTVPQAFYIGFWIACGLTLLLLGLYYWKFDAEQFEILGMLITSVMPLAILTFVVLAVILFGITTATESAAVGAAGAFLMAWQARTLDFQKIKEAVFLTAKTTAMVCWLFVGSALFSAVFALLGGQSVVENWVLSMNLTPLQFLLVSQAIIFILGWPLEWTEIIVIFVPIFLPLLQHFQIDPILWGVLVFVNLQAAFLSPPVAMSAFYLKGVSPSHVTINQIFAGMMPYMLIVILCMVFMYVWPGMTLWLPKYLYGG</sequence>
<evidence type="ECO:0000313" key="11">
    <source>
        <dbReference type="EMBL" id="MFC5498701.1"/>
    </source>
</evidence>
<evidence type="ECO:0000256" key="7">
    <source>
        <dbReference type="RuleBase" id="RU369079"/>
    </source>
</evidence>
<comment type="function">
    <text evidence="7">Part of the tripartite ATP-independent periplasmic (TRAP) transport system.</text>
</comment>
<protein>
    <submittedName>
        <fullName evidence="11">TRAP transporter large permease subunit</fullName>
    </submittedName>
</protein>
<feature type="transmembrane region" description="Helical" evidence="9">
    <location>
        <begin position="429"/>
        <end position="452"/>
    </location>
</feature>
<dbReference type="Proteomes" id="UP001596037">
    <property type="component" value="Unassembled WGS sequence"/>
</dbReference>